<evidence type="ECO:0000256" key="1">
    <source>
        <dbReference type="SAM" id="Phobius"/>
    </source>
</evidence>
<dbReference type="GO" id="GO:0042802">
    <property type="term" value="F:identical protein binding"/>
    <property type="evidence" value="ECO:0007669"/>
    <property type="project" value="TreeGrafter"/>
</dbReference>
<dbReference type="Gene3D" id="3.30.565.10">
    <property type="entry name" value="Histidine kinase-like ATPase, C-terminal domain"/>
    <property type="match status" value="1"/>
</dbReference>
<dbReference type="Pfam" id="PF14501">
    <property type="entry name" value="HATPase_c_5"/>
    <property type="match status" value="1"/>
</dbReference>
<dbReference type="PANTHER" id="PTHR40448:SF1">
    <property type="entry name" value="TWO-COMPONENT SENSOR HISTIDINE KINASE"/>
    <property type="match status" value="1"/>
</dbReference>
<dbReference type="EMBL" id="AJAU01000019">
    <property type="protein sequence ID" value="EOL44560.1"/>
    <property type="molecule type" value="Genomic_DNA"/>
</dbReference>
<dbReference type="PANTHER" id="PTHR40448">
    <property type="entry name" value="TWO-COMPONENT SENSOR HISTIDINE KINASE"/>
    <property type="match status" value="1"/>
</dbReference>
<feature type="transmembrane region" description="Helical" evidence="1">
    <location>
        <begin position="6"/>
        <end position="25"/>
    </location>
</feature>
<feature type="transmembrane region" description="Helical" evidence="1">
    <location>
        <begin position="65"/>
        <end position="82"/>
    </location>
</feature>
<proteinExistence type="predicted"/>
<protein>
    <recommendedName>
        <fullName evidence="2">Sensor histidine kinase NatK-like C-terminal domain-containing protein</fullName>
    </recommendedName>
</protein>
<organism evidence="3 4">
    <name type="scientific">Enterococcus caccae ATCC BAA-1240</name>
    <dbReference type="NCBI Taxonomy" id="1158612"/>
    <lineage>
        <taxon>Bacteria</taxon>
        <taxon>Bacillati</taxon>
        <taxon>Bacillota</taxon>
        <taxon>Bacilli</taxon>
        <taxon>Lactobacillales</taxon>
        <taxon>Enterococcaceae</taxon>
        <taxon>Enterococcus</taxon>
    </lineage>
</organism>
<dbReference type="SUPFAM" id="SSF55874">
    <property type="entry name" value="ATPase domain of HSP90 chaperone/DNA topoisomerase II/histidine kinase"/>
    <property type="match status" value="1"/>
</dbReference>
<dbReference type="InterPro" id="IPR036890">
    <property type="entry name" value="HATPase_C_sf"/>
</dbReference>
<dbReference type="RefSeq" id="WP_010772210.1">
    <property type="nucleotide sequence ID" value="NZ_KB946334.1"/>
</dbReference>
<evidence type="ECO:0000313" key="3">
    <source>
        <dbReference type="EMBL" id="EOL44560.1"/>
    </source>
</evidence>
<dbReference type="eggNOG" id="COG3290">
    <property type="taxonomic scope" value="Bacteria"/>
</dbReference>
<dbReference type="STRING" id="317735.RU98_GL000828"/>
<keyword evidence="1" id="KW-1133">Transmembrane helix</keyword>
<feature type="transmembrane region" description="Helical" evidence="1">
    <location>
        <begin position="102"/>
        <end position="121"/>
    </location>
</feature>
<feature type="domain" description="Sensor histidine kinase NatK-like C-terminal" evidence="2">
    <location>
        <begin position="297"/>
        <end position="403"/>
    </location>
</feature>
<dbReference type="Proteomes" id="UP000013840">
    <property type="component" value="Unassembled WGS sequence"/>
</dbReference>
<dbReference type="InterPro" id="IPR032834">
    <property type="entry name" value="NatK-like_C"/>
</dbReference>
<name>R3WRW5_9ENTE</name>
<keyword evidence="1" id="KW-0472">Membrane</keyword>
<keyword evidence="1" id="KW-0812">Transmembrane</keyword>
<reference evidence="3 4" key="1">
    <citation type="submission" date="2013-02" db="EMBL/GenBank/DDBJ databases">
        <title>The Genome Sequence of Enterococcus caccae BAA-1240.</title>
        <authorList>
            <consortium name="The Broad Institute Genome Sequencing Platform"/>
            <consortium name="The Broad Institute Genome Sequencing Center for Infectious Disease"/>
            <person name="Earl A.M."/>
            <person name="Gilmore M.S."/>
            <person name="Lebreton F."/>
            <person name="Walker B."/>
            <person name="Young S.K."/>
            <person name="Zeng Q."/>
            <person name="Gargeya S."/>
            <person name="Fitzgerald M."/>
            <person name="Haas B."/>
            <person name="Abouelleil A."/>
            <person name="Alvarado L."/>
            <person name="Arachchi H.M."/>
            <person name="Berlin A.M."/>
            <person name="Chapman S.B."/>
            <person name="Dewar J."/>
            <person name="Goldberg J."/>
            <person name="Griggs A."/>
            <person name="Gujja S."/>
            <person name="Hansen M."/>
            <person name="Howarth C."/>
            <person name="Imamovic A."/>
            <person name="Larimer J."/>
            <person name="McCowan C."/>
            <person name="Murphy C."/>
            <person name="Neiman D."/>
            <person name="Pearson M."/>
            <person name="Priest M."/>
            <person name="Roberts A."/>
            <person name="Saif S."/>
            <person name="Shea T."/>
            <person name="Sisk P."/>
            <person name="Sykes S."/>
            <person name="Wortman J."/>
            <person name="Nusbaum C."/>
            <person name="Birren B."/>
        </authorList>
    </citation>
    <scope>NUCLEOTIDE SEQUENCE [LARGE SCALE GENOMIC DNA]</scope>
    <source>
        <strain evidence="3 4">ATCC BAA-1240</strain>
    </source>
</reference>
<evidence type="ECO:0000259" key="2">
    <source>
        <dbReference type="Pfam" id="PF14501"/>
    </source>
</evidence>
<comment type="caution">
    <text evidence="3">The sequence shown here is derived from an EMBL/GenBank/DDBJ whole genome shotgun (WGS) entry which is preliminary data.</text>
</comment>
<sequence length="407" mass="47349">MYMELPNEFLLGTTFSMLIMITLFFKQVSYNEVVSQVSLIYLVVYFVRNVVPLILVSIFSEVDMFTYSIAVTIFSVIIYSIIDKQITNLKNKYYFSDVTKVIPSLLFVGILILNFIMIYFMNGDDSGDATMKSVMESHKVQNYSNIRTLSDGSFYLLFFVGVMISMAFIIINNNVKNQKLKFQLEKAQELENYIQSIELIRDEILSYQHDYDNIFIGLSGLIYNENFNLDKLKQYYESSSNQVLKNKGIRIIKLLNMKNLNIPELKGILAHKILLANQKGINLHFEVTDLIEHIEMDKTDLTRCIGILVDNAIEATEKSSIQEIDIAFIRKSNSVIFVIQNTFESEKSRTTELQTAGEKRIVEEHIYRHGFGLKNIQMIINQYKNIQIKTKVVQNRFIQEIHFYEEE</sequence>
<dbReference type="OrthoDB" id="1652078at2"/>
<accession>R3WRW5</accession>
<feature type="transmembrane region" description="Helical" evidence="1">
    <location>
        <begin position="37"/>
        <end position="59"/>
    </location>
</feature>
<dbReference type="AlphaFoldDB" id="R3WRW5"/>
<gene>
    <name evidence="3" type="ORF">UC7_02103</name>
</gene>
<keyword evidence="4" id="KW-1185">Reference proteome</keyword>
<feature type="transmembrane region" description="Helical" evidence="1">
    <location>
        <begin position="152"/>
        <end position="171"/>
    </location>
</feature>
<evidence type="ECO:0000313" key="4">
    <source>
        <dbReference type="Proteomes" id="UP000013840"/>
    </source>
</evidence>
<dbReference type="PATRIC" id="fig|1158612.3.peg.2080"/>